<evidence type="ECO:0000313" key="2">
    <source>
        <dbReference type="EMBL" id="EME51132.1"/>
    </source>
</evidence>
<evidence type="ECO:0000256" key="1">
    <source>
        <dbReference type="SAM" id="MobiDB-lite"/>
    </source>
</evidence>
<dbReference type="PATRIC" id="fig|1278076.4.peg.5518"/>
<dbReference type="EMBL" id="AOEX01000104">
    <property type="protein sequence ID" value="EME51132.1"/>
    <property type="molecule type" value="Genomic_DNA"/>
</dbReference>
<organism evidence="2 3">
    <name type="scientific">Rhodococcus ruber BKS 20-38</name>
    <dbReference type="NCBI Taxonomy" id="1278076"/>
    <lineage>
        <taxon>Bacteria</taxon>
        <taxon>Bacillati</taxon>
        <taxon>Actinomycetota</taxon>
        <taxon>Actinomycetes</taxon>
        <taxon>Mycobacteriales</taxon>
        <taxon>Nocardiaceae</taxon>
        <taxon>Rhodococcus</taxon>
    </lineage>
</organism>
<gene>
    <name evidence="2" type="ORF">G352_26877</name>
</gene>
<feature type="region of interest" description="Disordered" evidence="1">
    <location>
        <begin position="1"/>
        <end position="30"/>
    </location>
</feature>
<evidence type="ECO:0000313" key="3">
    <source>
        <dbReference type="Proteomes" id="UP000011731"/>
    </source>
</evidence>
<dbReference type="Proteomes" id="UP000011731">
    <property type="component" value="Unassembled WGS sequence"/>
</dbReference>
<comment type="caution">
    <text evidence="2">The sequence shown here is derived from an EMBL/GenBank/DDBJ whole genome shotgun (WGS) entry which is preliminary data.</text>
</comment>
<name>M2Y894_9NOCA</name>
<accession>M2Y894</accession>
<sequence>MRSSHRVDTAGHGPTTRSQHSGKRNPIGDADILGPVDHLVVELPQTDGSALLLPDGLVARGIIPVPDLAFVRKHTDASLGGIDVGEAGADLGCSAAIVVYENTRAAPFAATVRPNGTRLVASLEVLEDQT</sequence>
<reference evidence="2 3" key="1">
    <citation type="journal article" date="2013" name="Genome Announc.">
        <title>Draft Genome Sequence of Rhodococcus ruber Strain BKS 20-38.</title>
        <authorList>
            <person name="Bala M."/>
            <person name="Kumar S."/>
            <person name="Raghava G.P."/>
            <person name="Mayilraj S."/>
        </authorList>
    </citation>
    <scope>NUCLEOTIDE SEQUENCE [LARGE SCALE GENOMIC DNA]</scope>
    <source>
        <strain evidence="2 3">BKS 20-38</strain>
    </source>
</reference>
<dbReference type="AlphaFoldDB" id="M2Y894"/>
<protein>
    <submittedName>
        <fullName evidence="2">Uncharacterized protein</fullName>
    </submittedName>
</protein>
<proteinExistence type="predicted"/>
<keyword evidence="3" id="KW-1185">Reference proteome</keyword>